<feature type="transmembrane region" description="Helical" evidence="1">
    <location>
        <begin position="385"/>
        <end position="418"/>
    </location>
</feature>
<organism evidence="3 4">
    <name type="scientific">Saitoella complicata (strain BCRC 22490 / CBS 7301 / JCM 7358 / NBRC 10748 / NRRL Y-17804)</name>
    <dbReference type="NCBI Taxonomy" id="698492"/>
    <lineage>
        <taxon>Eukaryota</taxon>
        <taxon>Fungi</taxon>
        <taxon>Dikarya</taxon>
        <taxon>Ascomycota</taxon>
        <taxon>Taphrinomycotina</taxon>
        <taxon>Taphrinomycotina incertae sedis</taxon>
        <taxon>Saitoella</taxon>
    </lineage>
</organism>
<reference evidence="3 4" key="3">
    <citation type="journal article" date="2015" name="Genome Announc.">
        <title>Draft Genome Sequence of the Archiascomycetous Yeast Saitoella complicata.</title>
        <authorList>
            <person name="Yamauchi K."/>
            <person name="Kondo S."/>
            <person name="Hamamoto M."/>
            <person name="Takahashi Y."/>
            <person name="Ogura Y."/>
            <person name="Hayashi T."/>
            <person name="Nishida H."/>
        </authorList>
    </citation>
    <scope>NUCLEOTIDE SEQUENCE [LARGE SCALE GENOMIC DNA]</scope>
    <source>
        <strain evidence="3 4">NRRL Y-17804</strain>
    </source>
</reference>
<dbReference type="EMBL" id="BACD03000014">
    <property type="protein sequence ID" value="GAO48341.1"/>
    <property type="molecule type" value="Genomic_DNA"/>
</dbReference>
<feature type="transmembrane region" description="Helical" evidence="1">
    <location>
        <begin position="342"/>
        <end position="364"/>
    </location>
</feature>
<feature type="transmembrane region" description="Helical" evidence="1">
    <location>
        <begin position="86"/>
        <end position="107"/>
    </location>
</feature>
<reference evidence="3 4" key="1">
    <citation type="journal article" date="2011" name="J. Gen. Appl. Microbiol.">
        <title>Draft genome sequencing of the enigmatic yeast Saitoella complicata.</title>
        <authorList>
            <person name="Nishida H."/>
            <person name="Hamamoto M."/>
            <person name="Sugiyama J."/>
        </authorList>
    </citation>
    <scope>NUCLEOTIDE SEQUENCE [LARGE SCALE GENOMIC DNA]</scope>
    <source>
        <strain evidence="3 4">NRRL Y-17804</strain>
    </source>
</reference>
<feature type="transmembrane region" description="Helical" evidence="1">
    <location>
        <begin position="197"/>
        <end position="215"/>
    </location>
</feature>
<dbReference type="Proteomes" id="UP000033140">
    <property type="component" value="Unassembled WGS sequence"/>
</dbReference>
<feature type="transmembrane region" description="Helical" evidence="1">
    <location>
        <begin position="167"/>
        <end position="191"/>
    </location>
</feature>
<dbReference type="PANTHER" id="PTHR13146:SF0">
    <property type="entry name" value="SOLUTE CARRIER FAMILY 35 MEMBER F6"/>
    <property type="match status" value="1"/>
</dbReference>
<dbReference type="PANTHER" id="PTHR13146">
    <property type="match status" value="1"/>
</dbReference>
<keyword evidence="4" id="KW-1185">Reference proteome</keyword>
<feature type="domain" description="EamA" evidence="2">
    <location>
        <begin position="162"/>
        <end position="237"/>
    </location>
</feature>
<evidence type="ECO:0000313" key="4">
    <source>
        <dbReference type="Proteomes" id="UP000033140"/>
    </source>
</evidence>
<dbReference type="GO" id="GO:0016020">
    <property type="term" value="C:membrane"/>
    <property type="evidence" value="ECO:0007669"/>
    <property type="project" value="InterPro"/>
</dbReference>
<dbReference type="Pfam" id="PF00892">
    <property type="entry name" value="EamA"/>
    <property type="match status" value="1"/>
</dbReference>
<dbReference type="AlphaFoldDB" id="A0A0E9NF48"/>
<dbReference type="InterPro" id="IPR000620">
    <property type="entry name" value="EamA_dom"/>
</dbReference>
<accession>A0A0E9NF48</accession>
<feature type="transmembrane region" description="Helical" evidence="1">
    <location>
        <begin position="438"/>
        <end position="457"/>
    </location>
</feature>
<proteinExistence type="predicted"/>
<dbReference type="STRING" id="698492.A0A0E9NF48"/>
<name>A0A0E9NF48_SAICN</name>
<dbReference type="SUPFAM" id="SSF103481">
    <property type="entry name" value="Multidrug resistance efflux transporter EmrE"/>
    <property type="match status" value="1"/>
</dbReference>
<feature type="transmembrane region" description="Helical" evidence="1">
    <location>
        <begin position="47"/>
        <end position="66"/>
    </location>
</feature>
<feature type="transmembrane region" description="Helical" evidence="1">
    <location>
        <begin position="222"/>
        <end position="244"/>
    </location>
</feature>
<feature type="transmembrane region" description="Helical" evidence="1">
    <location>
        <begin position="264"/>
        <end position="284"/>
    </location>
</feature>
<keyword evidence="1" id="KW-0812">Transmembrane</keyword>
<sequence>MEADGRGPRYEVYVAVQCRTDGNGTKQPPTIYQPNHRISIAIMARTTFVAVLVAGMLVSGVLNTILTKYQDMQYVDDERKEKFEQPVWQTLNMFAGEMGCWLVVLGYRIHHAYFQQNDDTAKDNVAYSPVSSDETAPLVAPASDEEHADSGVRLKVDGRQELRGWKLLYMALPAACDICGTTLMNVGLLFVSASIYQMIRGALVLYVGLFSVIFLRRRLQTYQWIGLISVMLGVLIVGLSGALQKDTSVGSPPESGPAVDVTRSIFGITLIAAGQLFTASQFVFEEWILESHQIEPLKMVCWEGISGFVMTSVGMAILYPILGKAHQGGYFDLAEGWRQLTYSPVIWGTSIAIMFSIGSFNFFGLSVTQTVSATSRSTIDTMRTFFIWMVSLSIGWESFSWLQVIGFVLACLSSTALPKLRILCLSIRASIFECKNNAVTPFFLPRVSLLLLVITFVRRFFEHGAGMAVCDLNTGTRGNIGNHTLYHIIDNFCSCMPSHMSTLQQTNGRSLSTSPQSTATCKWSAKTYRYETVKAT</sequence>
<reference evidence="3 4" key="2">
    <citation type="journal article" date="2014" name="J. Gen. Appl. Microbiol.">
        <title>The early diverging ascomycetous budding yeast Saitoella complicata has three histone deacetylases belonging to the Clr6, Hos2, and Rpd3 lineages.</title>
        <authorList>
            <person name="Nishida H."/>
            <person name="Matsumoto T."/>
            <person name="Kondo S."/>
            <person name="Hamamoto M."/>
            <person name="Yoshikawa H."/>
        </authorList>
    </citation>
    <scope>NUCLEOTIDE SEQUENCE [LARGE SCALE GENOMIC DNA]</scope>
    <source>
        <strain evidence="3 4">NRRL Y-17804</strain>
    </source>
</reference>
<evidence type="ECO:0000313" key="3">
    <source>
        <dbReference type="EMBL" id="GAO48341.1"/>
    </source>
</evidence>
<keyword evidence="1" id="KW-1133">Transmembrane helix</keyword>
<dbReference type="InterPro" id="IPR037185">
    <property type="entry name" value="EmrE-like"/>
</dbReference>
<evidence type="ECO:0000256" key="1">
    <source>
        <dbReference type="SAM" id="Phobius"/>
    </source>
</evidence>
<feature type="transmembrane region" description="Helical" evidence="1">
    <location>
        <begin position="305"/>
        <end position="322"/>
    </location>
</feature>
<comment type="caution">
    <text evidence="3">The sequence shown here is derived from an EMBL/GenBank/DDBJ whole genome shotgun (WGS) entry which is preliminary data.</text>
</comment>
<protein>
    <recommendedName>
        <fullName evidence="2">EamA domain-containing protein</fullName>
    </recommendedName>
</protein>
<evidence type="ECO:0000259" key="2">
    <source>
        <dbReference type="Pfam" id="PF00892"/>
    </source>
</evidence>
<keyword evidence="1" id="KW-0472">Membrane</keyword>
<gene>
    <name evidence="3" type="ORF">G7K_2515-t1</name>
</gene>